<evidence type="ECO:0000259" key="8">
    <source>
        <dbReference type="Pfam" id="PF13908"/>
    </source>
</evidence>
<gene>
    <name evidence="10" type="primary">SHISA8</name>
</gene>
<dbReference type="GeneID" id="115472123"/>
<feature type="signal peptide" evidence="7">
    <location>
        <begin position="1"/>
        <end position="28"/>
    </location>
</feature>
<evidence type="ECO:0000256" key="2">
    <source>
        <dbReference type="ARBA" id="ARBA00022692"/>
    </source>
</evidence>
<dbReference type="GO" id="GO:0045211">
    <property type="term" value="C:postsynaptic membrane"/>
    <property type="evidence" value="ECO:0007669"/>
    <property type="project" value="TreeGrafter"/>
</dbReference>
<feature type="transmembrane region" description="Helical" evidence="6">
    <location>
        <begin position="151"/>
        <end position="174"/>
    </location>
</feature>
<name>A0A6P7YGW7_9AMPH</name>
<keyword evidence="7" id="KW-0732">Signal</keyword>
<comment type="subcellular location">
    <subcellularLocation>
        <location evidence="1">Membrane</location>
    </subcellularLocation>
</comment>
<evidence type="ECO:0000313" key="9">
    <source>
        <dbReference type="Proteomes" id="UP000515156"/>
    </source>
</evidence>
<sequence>MAGRTVFPTVRICIVGLCLLMLWHPGQVLTKAPTTKHPGLEGPLEPNQGSQRSTSDDSAGSSPTEVTLVEDRCRGYYDVMGQWDPPFNCNASSYLYCCGTCGYRFCCQFKHKRLDQSTCSNYDTPNWASTGKPPARMDESPEDPTKDKTNMIVYIICGVVAVMVVVGIFTKLVLEKTQRPHTEMTRTLTELLKQPSHGPTDHVMDGRGGGVQVQITDMIARVSPHNSIDHTNLNNAGMTTPVLPQFGLSHPHNNRTQFAANLSLQGQDYSKYATLKAVGSTTEEFYTHFPAMDASGPGTPSFQSPALHPKDVSALPDGCSLGLTTPVQKTKVAKASTHPLVSSVCQGWESSNADIRRQVYDEKRQFSTEKLPELFSQPSNYAPPQRHIFTNSKTEVTV</sequence>
<dbReference type="KEGG" id="muo:115472123"/>
<dbReference type="GO" id="GO:0014069">
    <property type="term" value="C:postsynaptic density"/>
    <property type="evidence" value="ECO:0007669"/>
    <property type="project" value="TreeGrafter"/>
</dbReference>
<dbReference type="GO" id="GO:0032281">
    <property type="term" value="C:AMPA glutamate receptor complex"/>
    <property type="evidence" value="ECO:0007669"/>
    <property type="project" value="TreeGrafter"/>
</dbReference>
<feature type="compositionally biased region" description="Polar residues" evidence="5">
    <location>
        <begin position="47"/>
        <end position="65"/>
    </location>
</feature>
<reference evidence="10" key="1">
    <citation type="submission" date="2025-08" db="UniProtKB">
        <authorList>
            <consortium name="RefSeq"/>
        </authorList>
    </citation>
    <scope>IDENTIFICATION</scope>
</reference>
<accession>A0A6P7YGW7</accession>
<evidence type="ECO:0000256" key="5">
    <source>
        <dbReference type="SAM" id="MobiDB-lite"/>
    </source>
</evidence>
<keyword evidence="2 6" id="KW-0812">Transmembrane</keyword>
<dbReference type="InterPro" id="IPR053891">
    <property type="entry name" value="Shisa_N"/>
</dbReference>
<evidence type="ECO:0000256" key="3">
    <source>
        <dbReference type="ARBA" id="ARBA00022989"/>
    </source>
</evidence>
<dbReference type="GO" id="GO:0048172">
    <property type="term" value="P:regulation of short-term neuronal synaptic plasticity"/>
    <property type="evidence" value="ECO:0007669"/>
    <property type="project" value="TreeGrafter"/>
</dbReference>
<feature type="region of interest" description="Disordered" evidence="5">
    <location>
        <begin position="34"/>
        <end position="65"/>
    </location>
</feature>
<keyword evidence="9" id="KW-1185">Reference proteome</keyword>
<evidence type="ECO:0000256" key="4">
    <source>
        <dbReference type="ARBA" id="ARBA00023136"/>
    </source>
</evidence>
<evidence type="ECO:0000313" key="10">
    <source>
        <dbReference type="RefSeq" id="XP_030062139.1"/>
    </source>
</evidence>
<dbReference type="PANTHER" id="PTHR31774:SF14">
    <property type="entry name" value="PROTEIN SHISA-8"/>
    <property type="match status" value="1"/>
</dbReference>
<dbReference type="InParanoid" id="A0A6P7YGW7"/>
<keyword evidence="3 6" id="KW-1133">Transmembrane helix</keyword>
<feature type="domain" description="Shisa N-terminal" evidence="8">
    <location>
        <begin position="71"/>
        <end position="121"/>
    </location>
</feature>
<dbReference type="GO" id="GO:0032591">
    <property type="term" value="C:dendritic spine membrane"/>
    <property type="evidence" value="ECO:0007669"/>
    <property type="project" value="TreeGrafter"/>
</dbReference>
<dbReference type="InterPro" id="IPR026910">
    <property type="entry name" value="Shisa"/>
</dbReference>
<dbReference type="Pfam" id="PF13908">
    <property type="entry name" value="Shisa_N"/>
    <property type="match status" value="1"/>
</dbReference>
<proteinExistence type="predicted"/>
<evidence type="ECO:0000256" key="7">
    <source>
        <dbReference type="SAM" id="SignalP"/>
    </source>
</evidence>
<dbReference type="Proteomes" id="UP000515156">
    <property type="component" value="Chromosome 1"/>
</dbReference>
<dbReference type="PANTHER" id="PTHR31774">
    <property type="entry name" value="PROTEIN SHISA-9-RELATED"/>
    <property type="match status" value="1"/>
</dbReference>
<dbReference type="OrthoDB" id="9996010at2759"/>
<feature type="region of interest" description="Disordered" evidence="5">
    <location>
        <begin position="376"/>
        <end position="398"/>
    </location>
</feature>
<keyword evidence="4 6" id="KW-0472">Membrane</keyword>
<dbReference type="RefSeq" id="XP_030062139.1">
    <property type="nucleotide sequence ID" value="XM_030206279.1"/>
</dbReference>
<organism evidence="9 10">
    <name type="scientific">Microcaecilia unicolor</name>
    <dbReference type="NCBI Taxonomy" id="1415580"/>
    <lineage>
        <taxon>Eukaryota</taxon>
        <taxon>Metazoa</taxon>
        <taxon>Chordata</taxon>
        <taxon>Craniata</taxon>
        <taxon>Vertebrata</taxon>
        <taxon>Euteleostomi</taxon>
        <taxon>Amphibia</taxon>
        <taxon>Gymnophiona</taxon>
        <taxon>Siphonopidae</taxon>
        <taxon>Microcaecilia</taxon>
    </lineage>
</organism>
<dbReference type="CTD" id="440829"/>
<dbReference type="AlphaFoldDB" id="A0A6P7YGW7"/>
<evidence type="ECO:0000256" key="6">
    <source>
        <dbReference type="SAM" id="Phobius"/>
    </source>
</evidence>
<evidence type="ECO:0000256" key="1">
    <source>
        <dbReference type="ARBA" id="ARBA00004370"/>
    </source>
</evidence>
<feature type="chain" id="PRO_5028012480" evidence="7">
    <location>
        <begin position="29"/>
        <end position="398"/>
    </location>
</feature>
<protein>
    <submittedName>
        <fullName evidence="10">Protein shisa-8</fullName>
    </submittedName>
</protein>